<dbReference type="AlphaFoldDB" id="A0A5B7F5E2"/>
<proteinExistence type="predicted"/>
<gene>
    <name evidence="1" type="ORF">E2C01_034158</name>
</gene>
<reference evidence="1 2" key="1">
    <citation type="submission" date="2019-05" db="EMBL/GenBank/DDBJ databases">
        <title>Another draft genome of Portunus trituberculatus and its Hox gene families provides insights of decapod evolution.</title>
        <authorList>
            <person name="Jeong J.-H."/>
            <person name="Song I."/>
            <person name="Kim S."/>
            <person name="Choi T."/>
            <person name="Kim D."/>
            <person name="Ryu S."/>
            <person name="Kim W."/>
        </authorList>
    </citation>
    <scope>NUCLEOTIDE SEQUENCE [LARGE SCALE GENOMIC DNA]</scope>
    <source>
        <tissue evidence="1">Muscle</tissue>
    </source>
</reference>
<keyword evidence="2" id="KW-1185">Reference proteome</keyword>
<accession>A0A5B7F5E2</accession>
<comment type="caution">
    <text evidence="1">The sequence shown here is derived from an EMBL/GenBank/DDBJ whole genome shotgun (WGS) entry which is preliminary data.</text>
</comment>
<dbReference type="EMBL" id="VSRR010004746">
    <property type="protein sequence ID" value="MPC40596.1"/>
    <property type="molecule type" value="Genomic_DNA"/>
</dbReference>
<sequence length="139" mass="15960">MSVLTYECNFTNCNRDQRSCQGGEARRAGGVGVFTVGDQGIKMEVVEGGERVDIRRKGMYGVKDSGSAIVFFQRREVLMTKSRDYMLGKNQWGLVVMRNMLGKDHHHLSGARLLLWRCKARDHQRLYALRDMTKELLFD</sequence>
<organism evidence="1 2">
    <name type="scientific">Portunus trituberculatus</name>
    <name type="common">Swimming crab</name>
    <name type="synonym">Neptunus trituberculatus</name>
    <dbReference type="NCBI Taxonomy" id="210409"/>
    <lineage>
        <taxon>Eukaryota</taxon>
        <taxon>Metazoa</taxon>
        <taxon>Ecdysozoa</taxon>
        <taxon>Arthropoda</taxon>
        <taxon>Crustacea</taxon>
        <taxon>Multicrustacea</taxon>
        <taxon>Malacostraca</taxon>
        <taxon>Eumalacostraca</taxon>
        <taxon>Eucarida</taxon>
        <taxon>Decapoda</taxon>
        <taxon>Pleocyemata</taxon>
        <taxon>Brachyura</taxon>
        <taxon>Eubrachyura</taxon>
        <taxon>Portunoidea</taxon>
        <taxon>Portunidae</taxon>
        <taxon>Portuninae</taxon>
        <taxon>Portunus</taxon>
    </lineage>
</organism>
<protein>
    <submittedName>
        <fullName evidence="1">Uncharacterized protein</fullName>
    </submittedName>
</protein>
<evidence type="ECO:0000313" key="2">
    <source>
        <dbReference type="Proteomes" id="UP000324222"/>
    </source>
</evidence>
<dbReference type="Proteomes" id="UP000324222">
    <property type="component" value="Unassembled WGS sequence"/>
</dbReference>
<name>A0A5B7F5E2_PORTR</name>
<evidence type="ECO:0000313" key="1">
    <source>
        <dbReference type="EMBL" id="MPC40596.1"/>
    </source>
</evidence>